<comment type="subcellular location">
    <subcellularLocation>
        <location evidence="1">Mitochondrion membrane</location>
        <topology evidence="1">Multi-pass membrane protein</topology>
    </subcellularLocation>
</comment>
<evidence type="ECO:0000256" key="4">
    <source>
        <dbReference type="ARBA" id="ARBA00022692"/>
    </source>
</evidence>
<evidence type="ECO:0000256" key="1">
    <source>
        <dbReference type="ARBA" id="ARBA00004225"/>
    </source>
</evidence>
<dbReference type="PROSITE" id="PS50920">
    <property type="entry name" value="SOLCAR"/>
    <property type="match status" value="3"/>
</dbReference>
<evidence type="ECO:0000256" key="5">
    <source>
        <dbReference type="ARBA" id="ARBA00022737"/>
    </source>
</evidence>
<comment type="caution">
    <text evidence="12">The sequence shown here is derived from an EMBL/GenBank/DDBJ whole genome shotgun (WGS) entry which is preliminary data.</text>
</comment>
<feature type="transmembrane region" description="Helical" evidence="11">
    <location>
        <begin position="67"/>
        <end position="87"/>
    </location>
</feature>
<evidence type="ECO:0000313" key="12">
    <source>
        <dbReference type="EMBL" id="CAI2369729.1"/>
    </source>
</evidence>
<keyword evidence="7" id="KW-0496">Mitochondrion</keyword>
<reference evidence="12" key="1">
    <citation type="submission" date="2023-07" db="EMBL/GenBank/DDBJ databases">
        <authorList>
            <consortium name="AG Swart"/>
            <person name="Singh M."/>
            <person name="Singh A."/>
            <person name="Seah K."/>
            <person name="Emmerich C."/>
        </authorList>
    </citation>
    <scope>NUCLEOTIDE SEQUENCE</scope>
    <source>
        <strain evidence="12">DP1</strain>
    </source>
</reference>
<dbReference type="GO" id="GO:0022857">
    <property type="term" value="F:transmembrane transporter activity"/>
    <property type="evidence" value="ECO:0007669"/>
    <property type="project" value="TreeGrafter"/>
</dbReference>
<keyword evidence="4 9" id="KW-0812">Transmembrane</keyword>
<dbReference type="PANTHER" id="PTHR45624">
    <property type="entry name" value="MITOCHONDRIAL BASIC AMINO ACIDS TRANSPORTER-RELATED"/>
    <property type="match status" value="1"/>
</dbReference>
<feature type="transmembrane region" description="Helical" evidence="11">
    <location>
        <begin position="107"/>
        <end position="129"/>
    </location>
</feature>
<dbReference type="InterPro" id="IPR018108">
    <property type="entry name" value="MCP_transmembrane"/>
</dbReference>
<evidence type="ECO:0000256" key="10">
    <source>
        <dbReference type="RuleBase" id="RU000488"/>
    </source>
</evidence>
<feature type="repeat" description="Solcar" evidence="9">
    <location>
        <begin position="13"/>
        <end position="96"/>
    </location>
</feature>
<dbReference type="GO" id="GO:0031966">
    <property type="term" value="C:mitochondrial membrane"/>
    <property type="evidence" value="ECO:0007669"/>
    <property type="project" value="UniProtKB-SubCell"/>
</dbReference>
<dbReference type="InterPro" id="IPR050567">
    <property type="entry name" value="Mitochondrial_Carrier"/>
</dbReference>
<evidence type="ECO:0000256" key="2">
    <source>
        <dbReference type="ARBA" id="ARBA00006375"/>
    </source>
</evidence>
<dbReference type="InterPro" id="IPR023395">
    <property type="entry name" value="MCP_dom_sf"/>
</dbReference>
<gene>
    <name evidence="12" type="ORF">ECRASSUSDP1_LOCUS11032</name>
</gene>
<evidence type="ECO:0000256" key="6">
    <source>
        <dbReference type="ARBA" id="ARBA00022989"/>
    </source>
</evidence>
<keyword evidence="6 11" id="KW-1133">Transmembrane helix</keyword>
<proteinExistence type="inferred from homology"/>
<feature type="repeat" description="Solcar" evidence="9">
    <location>
        <begin position="103"/>
        <end position="187"/>
    </location>
</feature>
<evidence type="ECO:0008006" key="14">
    <source>
        <dbReference type="Google" id="ProtNLM"/>
    </source>
</evidence>
<evidence type="ECO:0000313" key="13">
    <source>
        <dbReference type="Proteomes" id="UP001295684"/>
    </source>
</evidence>
<keyword evidence="3 10" id="KW-0813">Transport</keyword>
<name>A0AAD1XB06_EUPCR</name>
<comment type="similarity">
    <text evidence="2 10">Belongs to the mitochondrial carrier (TC 2.A.29) family.</text>
</comment>
<feature type="transmembrane region" description="Helical" evidence="11">
    <location>
        <begin position="15"/>
        <end position="33"/>
    </location>
</feature>
<evidence type="ECO:0000256" key="7">
    <source>
        <dbReference type="ARBA" id="ARBA00023128"/>
    </source>
</evidence>
<dbReference type="Pfam" id="PF00153">
    <property type="entry name" value="Mito_carr"/>
    <property type="match status" value="3"/>
</dbReference>
<accession>A0AAD1XB06</accession>
<keyword evidence="8 9" id="KW-0472">Membrane</keyword>
<evidence type="ECO:0000256" key="9">
    <source>
        <dbReference type="PROSITE-ProRule" id="PRU00282"/>
    </source>
</evidence>
<keyword evidence="13" id="KW-1185">Reference proteome</keyword>
<organism evidence="12 13">
    <name type="scientific">Euplotes crassus</name>
    <dbReference type="NCBI Taxonomy" id="5936"/>
    <lineage>
        <taxon>Eukaryota</taxon>
        <taxon>Sar</taxon>
        <taxon>Alveolata</taxon>
        <taxon>Ciliophora</taxon>
        <taxon>Intramacronucleata</taxon>
        <taxon>Spirotrichea</taxon>
        <taxon>Hypotrichia</taxon>
        <taxon>Euplotida</taxon>
        <taxon>Euplotidae</taxon>
        <taxon>Moneuplotes</taxon>
    </lineage>
</organism>
<evidence type="ECO:0000256" key="3">
    <source>
        <dbReference type="ARBA" id="ARBA00022448"/>
    </source>
</evidence>
<dbReference type="Proteomes" id="UP001295684">
    <property type="component" value="Unassembled WGS sequence"/>
</dbReference>
<feature type="repeat" description="Solcar" evidence="9">
    <location>
        <begin position="198"/>
        <end position="281"/>
    </location>
</feature>
<evidence type="ECO:0000256" key="8">
    <source>
        <dbReference type="ARBA" id="ARBA00023136"/>
    </source>
</evidence>
<dbReference type="Gene3D" id="1.50.40.10">
    <property type="entry name" value="Mitochondrial carrier domain"/>
    <property type="match status" value="1"/>
</dbReference>
<keyword evidence="5" id="KW-0677">Repeat</keyword>
<dbReference type="AlphaFoldDB" id="A0AAD1XB06"/>
<sequence>MDEELMYTPIKQESVLSFYLSGAVAGFISILVSHPADTVKVRLQCAEASVRASTVCKSIYQKSGFRGFFSGVSAPLFFRSPITAWFFTSHELIKPRLEIFGWQRDITNFLCGAWAGCTLLPILVPIELFKCKSQSDKTGRYNMAKDFKHIMRTEGPKGLYKGTASTFLRESPGSGLLFMFKDKFDRVFKVDQEQNHSKLIAKKIMTGGMAGILAWCGSIPLDTIKSIIQTSPEKRRIPEVTMELYRAGGLSSMYRGLIPQCFRIFPGMSSLLLTYEVFKNFMN</sequence>
<dbReference type="EMBL" id="CAMPGE010010882">
    <property type="protein sequence ID" value="CAI2369729.1"/>
    <property type="molecule type" value="Genomic_DNA"/>
</dbReference>
<protein>
    <recommendedName>
        <fullName evidence="14">Mitochondrial carrier protein</fullName>
    </recommendedName>
</protein>
<evidence type="ECO:0000256" key="11">
    <source>
        <dbReference type="SAM" id="Phobius"/>
    </source>
</evidence>
<dbReference type="SUPFAM" id="SSF103506">
    <property type="entry name" value="Mitochondrial carrier"/>
    <property type="match status" value="1"/>
</dbReference>